<dbReference type="PANTHER" id="PTHR43675:SF8">
    <property type="entry name" value="ARSENITE METHYLTRANSFERASE"/>
    <property type="match status" value="1"/>
</dbReference>
<dbReference type="CDD" id="cd02440">
    <property type="entry name" value="AdoMet_MTases"/>
    <property type="match status" value="1"/>
</dbReference>
<dbReference type="STRING" id="1121448.DGI_1308"/>
<keyword evidence="10" id="KW-0489">Methyltransferase</keyword>
<keyword evidence="1 10" id="KW-0808">Transferase</keyword>
<dbReference type="KEGG" id="dgg:DGI_1308"/>
<dbReference type="eggNOG" id="COG2226">
    <property type="taxonomic scope" value="Bacteria"/>
</dbReference>
<dbReference type="SUPFAM" id="SSF53335">
    <property type="entry name" value="S-adenosyl-L-methionine-dependent methyltransferases"/>
    <property type="match status" value="1"/>
</dbReference>
<dbReference type="GO" id="GO:0030791">
    <property type="term" value="F:arsenite methyltransferase activity"/>
    <property type="evidence" value="ECO:0007669"/>
    <property type="project" value="UniProtKB-EC"/>
</dbReference>
<evidence type="ECO:0000256" key="1">
    <source>
        <dbReference type="ARBA" id="ARBA00022679"/>
    </source>
</evidence>
<dbReference type="InterPro" id="IPR026669">
    <property type="entry name" value="Arsenite_MeTrfase-like"/>
</dbReference>
<evidence type="ECO:0000256" key="4">
    <source>
        <dbReference type="ARBA" id="ARBA00034521"/>
    </source>
</evidence>
<accession>T2GAF7</accession>
<dbReference type="EMBL" id="CP006585">
    <property type="protein sequence ID" value="AGW13159.1"/>
    <property type="molecule type" value="Genomic_DNA"/>
</dbReference>
<dbReference type="InterPro" id="IPR029063">
    <property type="entry name" value="SAM-dependent_MTases_sf"/>
</dbReference>
<dbReference type="Proteomes" id="UP000016587">
    <property type="component" value="Chromosome"/>
</dbReference>
<comment type="catalytic activity">
    <reaction evidence="6">
        <text>arsenic triglutathione + [thioredoxin]-dithiol + S-adenosyl-L-methionine + 2 H2O = methylarsonous acid + [thioredoxin]-disulfide + 3 glutathione + S-adenosyl-L-homocysteine + H(+)</text>
        <dbReference type="Rhea" id="RHEA:69460"/>
        <dbReference type="Rhea" id="RHEA-COMP:10698"/>
        <dbReference type="Rhea" id="RHEA-COMP:10700"/>
        <dbReference type="ChEBI" id="CHEBI:15377"/>
        <dbReference type="ChEBI" id="CHEBI:15378"/>
        <dbReference type="ChEBI" id="CHEBI:17826"/>
        <dbReference type="ChEBI" id="CHEBI:29950"/>
        <dbReference type="ChEBI" id="CHEBI:50058"/>
        <dbReference type="ChEBI" id="CHEBI:57856"/>
        <dbReference type="ChEBI" id="CHEBI:57925"/>
        <dbReference type="ChEBI" id="CHEBI:59789"/>
        <dbReference type="ChEBI" id="CHEBI:183640"/>
        <dbReference type="EC" id="2.1.1.137"/>
    </reaction>
</comment>
<dbReference type="Pfam" id="PF13847">
    <property type="entry name" value="Methyltransf_31"/>
    <property type="match status" value="1"/>
</dbReference>
<evidence type="ECO:0000259" key="9">
    <source>
        <dbReference type="Pfam" id="PF13847"/>
    </source>
</evidence>
<reference evidence="11" key="2">
    <citation type="submission" date="2013-07" db="EMBL/GenBank/DDBJ databases">
        <authorList>
            <person name="Morais-Silva F.O."/>
            <person name="Rezende A.M."/>
            <person name="Pimentel C."/>
            <person name="Resende D.M."/>
            <person name="Santos C.I."/>
            <person name="Clemente C."/>
            <person name="de Oliveira L.M."/>
            <person name="da Silva S.M."/>
            <person name="Costa D.A."/>
            <person name="Varela-Raposo A."/>
            <person name="Horacio E.C.A."/>
            <person name="Matos M."/>
            <person name="Flores O."/>
            <person name="Ruiz J.C."/>
            <person name="Rodrigues-Pousada C."/>
        </authorList>
    </citation>
    <scope>NUCLEOTIDE SEQUENCE [LARGE SCALE GENOMIC DNA]</scope>
    <source>
        <strain evidence="11">ATCC 19364 / DSM 1382 / NCIMB 9332 / VKM B-1759</strain>
    </source>
</reference>
<evidence type="ECO:0000256" key="8">
    <source>
        <dbReference type="ARBA" id="ARBA00048428"/>
    </source>
</evidence>
<comment type="similarity">
    <text evidence="3">Belongs to the methyltransferase superfamily. Arsenite methyltransferase family.</text>
</comment>
<dbReference type="PATRIC" id="fig|1121448.10.peg.1305"/>
<gene>
    <name evidence="10" type="ORF">DGI_1308</name>
</gene>
<dbReference type="PANTHER" id="PTHR43675">
    <property type="entry name" value="ARSENITE METHYLTRANSFERASE"/>
    <property type="match status" value="1"/>
</dbReference>
<evidence type="ECO:0000313" key="11">
    <source>
        <dbReference type="Proteomes" id="UP000016587"/>
    </source>
</evidence>
<dbReference type="EC" id="2.1.1.137" evidence="4"/>
<proteinExistence type="inferred from homology"/>
<evidence type="ECO:0000256" key="5">
    <source>
        <dbReference type="ARBA" id="ARBA00034545"/>
    </source>
</evidence>
<dbReference type="OrthoDB" id="9765084at2"/>
<reference evidence="10 11" key="1">
    <citation type="journal article" date="2013" name="J. Bacteriol.">
        <title>Roles of HynAB and Ech, the only two hydrogenases found in the model sulfate reducer Desulfovibrio gigas.</title>
        <authorList>
            <person name="Morais-Silva F.O."/>
            <person name="Santos C.I."/>
            <person name="Rodrigues R."/>
            <person name="Pereira I.A."/>
            <person name="Rodrigues-Pousada C."/>
        </authorList>
    </citation>
    <scope>NUCLEOTIDE SEQUENCE [LARGE SCALE GENOMIC DNA]</scope>
    <source>
        <strain evidence="11">ATCC 19364 / DSM 1382 / NCIMB 9332 / VKM B-1759</strain>
    </source>
</reference>
<evidence type="ECO:0000256" key="2">
    <source>
        <dbReference type="ARBA" id="ARBA00022691"/>
    </source>
</evidence>
<evidence type="ECO:0000256" key="6">
    <source>
        <dbReference type="ARBA" id="ARBA00047941"/>
    </source>
</evidence>
<evidence type="ECO:0000313" key="10">
    <source>
        <dbReference type="EMBL" id="AGW13159.1"/>
    </source>
</evidence>
<evidence type="ECO:0000256" key="3">
    <source>
        <dbReference type="ARBA" id="ARBA00034487"/>
    </source>
</evidence>
<dbReference type="InterPro" id="IPR025714">
    <property type="entry name" value="Methyltranfer_dom"/>
</dbReference>
<feature type="domain" description="Methyltransferase" evidence="9">
    <location>
        <begin position="69"/>
        <end position="204"/>
    </location>
</feature>
<dbReference type="Gene3D" id="3.40.50.150">
    <property type="entry name" value="Vaccinia Virus protein VP39"/>
    <property type="match status" value="1"/>
</dbReference>
<sequence>MSLAPIHTQVSKAYAEALELATQGQRGGCCGGSVTVFAGYGQEASDYQGVQSLSFGCGNPLALAGVQPGQTVLDLGSGAGLDLLLASDLVGPEGRVIGVDMTEAMLAMARRNIEAAGKSNIEVRQGCIEALPVADANVDWVISNCVVNLSPDKAAVFQEIARVLAPGGQVSISDIVAESLPDCLHGDTAAYCACVGGAIPEAAYLQGLEAVGLVDVRVADRLVYDEPQLRGLLAREDVAGMVGKVASVRVVARKP</sequence>
<dbReference type="HOGENOM" id="CLU_052868_1_2_7"/>
<keyword evidence="2" id="KW-0949">S-adenosyl-L-methionine</keyword>
<evidence type="ECO:0000256" key="7">
    <source>
        <dbReference type="ARBA" id="ARBA00047943"/>
    </source>
</evidence>
<protein>
    <recommendedName>
        <fullName evidence="5">Arsenite methyltransferase</fullName>
        <ecNumber evidence="4">2.1.1.137</ecNumber>
    </recommendedName>
</protein>
<dbReference type="GO" id="GO:0032259">
    <property type="term" value="P:methylation"/>
    <property type="evidence" value="ECO:0007669"/>
    <property type="project" value="UniProtKB-KW"/>
</dbReference>
<comment type="catalytic activity">
    <reaction evidence="8">
        <text>arsenic triglutathione + 3 [thioredoxin]-dithiol + 3 S-adenosyl-L-methionine = trimethylarsine + 3 [thioredoxin]-disulfide + 3 glutathione + 3 S-adenosyl-L-homocysteine + 3 H(+)</text>
        <dbReference type="Rhea" id="RHEA:69432"/>
        <dbReference type="Rhea" id="RHEA-COMP:10698"/>
        <dbReference type="Rhea" id="RHEA-COMP:10700"/>
        <dbReference type="ChEBI" id="CHEBI:15378"/>
        <dbReference type="ChEBI" id="CHEBI:27130"/>
        <dbReference type="ChEBI" id="CHEBI:29950"/>
        <dbReference type="ChEBI" id="CHEBI:50058"/>
        <dbReference type="ChEBI" id="CHEBI:57856"/>
        <dbReference type="ChEBI" id="CHEBI:57925"/>
        <dbReference type="ChEBI" id="CHEBI:59789"/>
        <dbReference type="ChEBI" id="CHEBI:183640"/>
        <dbReference type="EC" id="2.1.1.137"/>
    </reaction>
</comment>
<name>T2GAF7_MEGG1</name>
<dbReference type="RefSeq" id="WP_021759951.1">
    <property type="nucleotide sequence ID" value="NC_022444.1"/>
</dbReference>
<comment type="catalytic activity">
    <reaction evidence="7">
        <text>arsenic triglutathione + 2 [thioredoxin]-dithiol + 2 S-adenosyl-L-methionine + H2O = dimethylarsinous acid + 2 [thioredoxin]-disulfide + 3 glutathione + 2 S-adenosyl-L-homocysteine + 2 H(+)</text>
        <dbReference type="Rhea" id="RHEA:69464"/>
        <dbReference type="Rhea" id="RHEA-COMP:10698"/>
        <dbReference type="Rhea" id="RHEA-COMP:10700"/>
        <dbReference type="ChEBI" id="CHEBI:15377"/>
        <dbReference type="ChEBI" id="CHEBI:15378"/>
        <dbReference type="ChEBI" id="CHEBI:23808"/>
        <dbReference type="ChEBI" id="CHEBI:29950"/>
        <dbReference type="ChEBI" id="CHEBI:50058"/>
        <dbReference type="ChEBI" id="CHEBI:57856"/>
        <dbReference type="ChEBI" id="CHEBI:57925"/>
        <dbReference type="ChEBI" id="CHEBI:59789"/>
        <dbReference type="ChEBI" id="CHEBI:183640"/>
        <dbReference type="EC" id="2.1.1.137"/>
    </reaction>
</comment>
<organism evidence="10 11">
    <name type="scientific">Megalodesulfovibrio gigas (strain ATCC 19364 / DSM 1382 / NCIMB 9332 / VKM B-1759)</name>
    <name type="common">Desulfovibrio gigas</name>
    <dbReference type="NCBI Taxonomy" id="1121448"/>
    <lineage>
        <taxon>Bacteria</taxon>
        <taxon>Pseudomonadati</taxon>
        <taxon>Thermodesulfobacteriota</taxon>
        <taxon>Desulfovibrionia</taxon>
        <taxon>Desulfovibrionales</taxon>
        <taxon>Desulfovibrionaceae</taxon>
        <taxon>Megalodesulfovibrio</taxon>
    </lineage>
</organism>
<dbReference type="AlphaFoldDB" id="T2GAF7"/>
<keyword evidence="11" id="KW-1185">Reference proteome</keyword>